<evidence type="ECO:0000259" key="7">
    <source>
        <dbReference type="Pfam" id="PF02775"/>
    </source>
</evidence>
<dbReference type="GO" id="GO:0030976">
    <property type="term" value="F:thiamine pyrophosphate binding"/>
    <property type="evidence" value="ECO:0007669"/>
    <property type="project" value="UniProtKB-UniRule"/>
</dbReference>
<keyword evidence="10" id="KW-1185">Reference proteome</keyword>
<feature type="domain" description="Thiamine pyrophosphate enzyme TPP-binding" evidence="7">
    <location>
        <begin position="422"/>
        <end position="544"/>
    </location>
</feature>
<feature type="domain" description="Thiamine pyrophosphate enzyme N-terminal TPP-binding" evidence="8">
    <location>
        <begin position="9"/>
        <end position="120"/>
    </location>
</feature>
<keyword evidence="2 6" id="KW-0479">Metal-binding</keyword>
<dbReference type="CDD" id="cd02009">
    <property type="entry name" value="TPP_SHCHC_synthase"/>
    <property type="match status" value="1"/>
</dbReference>
<dbReference type="Pfam" id="PF02775">
    <property type="entry name" value="TPP_enzyme_C"/>
    <property type="match status" value="1"/>
</dbReference>
<dbReference type="GO" id="GO:0070204">
    <property type="term" value="F:2-succinyl-5-enolpyruvyl-6-hydroxy-3-cyclohexene-1-carboxylic-acid synthase activity"/>
    <property type="evidence" value="ECO:0007669"/>
    <property type="project" value="UniProtKB-UniRule"/>
</dbReference>
<comment type="catalytic activity">
    <reaction evidence="6">
        <text>isochorismate + 2-oxoglutarate + H(+) = 5-enolpyruvoyl-6-hydroxy-2-succinyl-cyclohex-3-ene-1-carboxylate + CO2</text>
        <dbReference type="Rhea" id="RHEA:25593"/>
        <dbReference type="ChEBI" id="CHEBI:15378"/>
        <dbReference type="ChEBI" id="CHEBI:16526"/>
        <dbReference type="ChEBI" id="CHEBI:16810"/>
        <dbReference type="ChEBI" id="CHEBI:29780"/>
        <dbReference type="ChEBI" id="CHEBI:58818"/>
        <dbReference type="EC" id="2.2.1.9"/>
    </reaction>
</comment>
<comment type="pathway">
    <text evidence="6">Quinol/quinone metabolism; menaquinone biosynthesis.</text>
</comment>
<dbReference type="Proteomes" id="UP000321168">
    <property type="component" value="Unassembled WGS sequence"/>
</dbReference>
<name>A0A5C6V9P7_9FLAO</name>
<evidence type="ECO:0000256" key="5">
    <source>
        <dbReference type="ARBA" id="ARBA00023211"/>
    </source>
</evidence>
<dbReference type="CDD" id="cd07037">
    <property type="entry name" value="TPP_PYR_MenD"/>
    <property type="match status" value="1"/>
</dbReference>
<dbReference type="InterPro" id="IPR012001">
    <property type="entry name" value="Thiamin_PyroP_enz_TPP-bd_dom"/>
</dbReference>
<dbReference type="InterPro" id="IPR004433">
    <property type="entry name" value="MenaQ_synth_MenD"/>
</dbReference>
<sequence length="565" mass="63349">MAMNSSLELANILISGLAYYGISDVVVSPGSRNAPLVNALQSNPNFNCHSVIDERSAAFIAMGIALATEKPTAIICTSGTALLNYAPAVCEAYYQGVPLVVISADRPQQWIDQGDGQTIRQLNALGSYVCDSIQLNPPKTDEDFWLIKRKIGEAFCLPQFVSEKRPIHINCSFEEPFYDASYKFEIENRNFREPFPLSSQVSINHLQPLINKLNEAKKVLWVVGQLEVSTGKAASSLLSQIRNLPQHAILAETTSNLGSECYHTACIDRNIVSKESDFEVFQPDVLIHLGGAIVSKKIKKLLRSNQAKYSVRIHNTAFNEDTFQGLNLAIGVEAVVFLKEITSMLEPNSLSNYNELWKKHISKIDKKHSGFEYQCPWSDFYIFLCISKLLPDFWNIYWGNSSVIRYAQLFNYPQKGITHLANRGTSGIEGVSSSANGYARKSSNPTLLVTGDISFFYDINGLEAASNNLKIILINNSGGNIFRIIDGPDKMKNFDRFLETTHNKNAKHLAHHYGFHYQTATGQQDFQEELKKFLTSDKKTILEVFTPRIESPAILKDYFKTLNQE</sequence>
<dbReference type="UniPathway" id="UPA01057">
    <property type="reaction ID" value="UER00164"/>
</dbReference>
<accession>A0A5C6V9P7</accession>
<keyword evidence="1 6" id="KW-0808">Transferase</keyword>
<comment type="caution">
    <text evidence="9">The sequence shown here is derived from an EMBL/GenBank/DDBJ whole genome shotgun (WGS) entry which is preliminary data.</text>
</comment>
<evidence type="ECO:0000313" key="9">
    <source>
        <dbReference type="EMBL" id="TXC81510.1"/>
    </source>
</evidence>
<comment type="cofactor">
    <cofactor evidence="6">
        <name>Mg(2+)</name>
        <dbReference type="ChEBI" id="CHEBI:18420"/>
    </cofactor>
    <cofactor evidence="6">
        <name>Mn(2+)</name>
        <dbReference type="ChEBI" id="CHEBI:29035"/>
    </cofactor>
</comment>
<dbReference type="InterPro" id="IPR011766">
    <property type="entry name" value="TPP_enzyme_TPP-bd"/>
</dbReference>
<dbReference type="GO" id="GO:0030145">
    <property type="term" value="F:manganese ion binding"/>
    <property type="evidence" value="ECO:0007669"/>
    <property type="project" value="UniProtKB-UniRule"/>
</dbReference>
<dbReference type="AlphaFoldDB" id="A0A5C6V9P7"/>
<gene>
    <name evidence="6 9" type="primary">menD</name>
    <name evidence="9" type="ORF">FRX97_05750</name>
</gene>
<dbReference type="PANTHER" id="PTHR42916:SF1">
    <property type="entry name" value="PROTEIN PHYLLO, CHLOROPLASTIC"/>
    <property type="match status" value="1"/>
</dbReference>
<keyword evidence="3 6" id="KW-0460">Magnesium</keyword>
<evidence type="ECO:0000256" key="2">
    <source>
        <dbReference type="ARBA" id="ARBA00022723"/>
    </source>
</evidence>
<dbReference type="SUPFAM" id="SSF52518">
    <property type="entry name" value="Thiamin diphosphate-binding fold (THDP-binding)"/>
    <property type="match status" value="2"/>
</dbReference>
<dbReference type="Gene3D" id="3.40.50.970">
    <property type="match status" value="2"/>
</dbReference>
<comment type="cofactor">
    <cofactor evidence="6">
        <name>thiamine diphosphate</name>
        <dbReference type="ChEBI" id="CHEBI:58937"/>
    </cofactor>
    <text evidence="6">Binds 1 thiamine pyrophosphate per subunit.</text>
</comment>
<dbReference type="PANTHER" id="PTHR42916">
    <property type="entry name" value="2-SUCCINYL-5-ENOLPYRUVYL-6-HYDROXY-3-CYCLOHEXENE-1-CARBOXYLATE SYNTHASE"/>
    <property type="match status" value="1"/>
</dbReference>
<dbReference type="InterPro" id="IPR029061">
    <property type="entry name" value="THDP-binding"/>
</dbReference>
<evidence type="ECO:0000256" key="4">
    <source>
        <dbReference type="ARBA" id="ARBA00023052"/>
    </source>
</evidence>
<dbReference type="UniPathway" id="UPA00079"/>
<evidence type="ECO:0000256" key="6">
    <source>
        <dbReference type="HAMAP-Rule" id="MF_01659"/>
    </source>
</evidence>
<dbReference type="EC" id="2.2.1.9" evidence="6"/>
<keyword evidence="6" id="KW-0474">Menaquinone biosynthesis</keyword>
<proteinExistence type="inferred from homology"/>
<dbReference type="OrthoDB" id="9791859at2"/>
<dbReference type="GO" id="GO:0000287">
    <property type="term" value="F:magnesium ion binding"/>
    <property type="evidence" value="ECO:0007669"/>
    <property type="project" value="UniProtKB-UniRule"/>
</dbReference>
<evidence type="ECO:0000313" key="10">
    <source>
        <dbReference type="Proteomes" id="UP000321168"/>
    </source>
</evidence>
<reference evidence="9 10" key="1">
    <citation type="submission" date="2019-08" db="EMBL/GenBank/DDBJ databases">
        <title>Genome of Luteibaculum oceani JCM 18817.</title>
        <authorList>
            <person name="Bowman J.P."/>
        </authorList>
    </citation>
    <scope>NUCLEOTIDE SEQUENCE [LARGE SCALE GENOMIC DNA]</scope>
    <source>
        <strain evidence="9 10">JCM 18817</strain>
    </source>
</reference>
<dbReference type="GO" id="GO:0009234">
    <property type="term" value="P:menaquinone biosynthetic process"/>
    <property type="evidence" value="ECO:0007669"/>
    <property type="project" value="UniProtKB-UniRule"/>
</dbReference>
<dbReference type="Gene3D" id="3.40.50.1220">
    <property type="entry name" value="TPP-binding domain"/>
    <property type="match status" value="1"/>
</dbReference>
<evidence type="ECO:0000259" key="8">
    <source>
        <dbReference type="Pfam" id="PF02776"/>
    </source>
</evidence>
<organism evidence="9 10">
    <name type="scientific">Luteibaculum oceani</name>
    <dbReference type="NCBI Taxonomy" id="1294296"/>
    <lineage>
        <taxon>Bacteria</taxon>
        <taxon>Pseudomonadati</taxon>
        <taxon>Bacteroidota</taxon>
        <taxon>Flavobacteriia</taxon>
        <taxon>Flavobacteriales</taxon>
        <taxon>Luteibaculaceae</taxon>
        <taxon>Luteibaculum</taxon>
    </lineage>
</organism>
<comment type="function">
    <text evidence="6">Catalyzes the thiamine diphosphate-dependent decarboxylation of 2-oxoglutarate and the subsequent addition of the resulting succinic semialdehyde-thiamine pyrophosphate anion to isochorismate to yield 2-succinyl-5-enolpyruvyl-6-hydroxy-3-cyclohexene-1-carboxylate (SEPHCHC).</text>
</comment>
<evidence type="ECO:0000256" key="1">
    <source>
        <dbReference type="ARBA" id="ARBA00022679"/>
    </source>
</evidence>
<evidence type="ECO:0000256" key="3">
    <source>
        <dbReference type="ARBA" id="ARBA00022842"/>
    </source>
</evidence>
<dbReference type="HAMAP" id="MF_01659">
    <property type="entry name" value="MenD"/>
    <property type="match status" value="1"/>
</dbReference>
<keyword evidence="4 6" id="KW-0786">Thiamine pyrophosphate</keyword>
<dbReference type="Pfam" id="PF02776">
    <property type="entry name" value="TPP_enzyme_N"/>
    <property type="match status" value="1"/>
</dbReference>
<protein>
    <recommendedName>
        <fullName evidence="6">2-succinyl-5-enolpyruvyl-6-hydroxy-3-cyclohexene-1-carboxylate synthase</fullName>
        <shortName evidence="6">SEPHCHC synthase</shortName>
        <ecNumber evidence="6">2.2.1.9</ecNumber>
    </recommendedName>
    <alternativeName>
        <fullName evidence="6">Menaquinone biosynthesis protein MenD</fullName>
    </alternativeName>
</protein>
<comment type="pathway">
    <text evidence="6">Quinol/quinone metabolism; 1,4-dihydroxy-2-naphthoate biosynthesis; 1,4-dihydroxy-2-naphthoate from chorismate: step 2/7.</text>
</comment>
<keyword evidence="5 6" id="KW-0464">Manganese</keyword>
<dbReference type="EMBL" id="VORB01000004">
    <property type="protein sequence ID" value="TXC81510.1"/>
    <property type="molecule type" value="Genomic_DNA"/>
</dbReference>
<dbReference type="NCBIfam" id="TIGR00173">
    <property type="entry name" value="menD"/>
    <property type="match status" value="1"/>
</dbReference>
<comment type="similarity">
    <text evidence="6">Belongs to the TPP enzyme family. MenD subfamily.</text>
</comment>
<dbReference type="PIRSF" id="PIRSF004983">
    <property type="entry name" value="MenD"/>
    <property type="match status" value="1"/>
</dbReference>
<comment type="subunit">
    <text evidence="6">Homodimer.</text>
</comment>